<dbReference type="GeneID" id="89974766"/>
<feature type="transmembrane region" description="Helical" evidence="11">
    <location>
        <begin position="66"/>
        <end position="84"/>
    </location>
</feature>
<gene>
    <name evidence="13" type="ORF">LTR84_006595</name>
</gene>
<dbReference type="PROSITE" id="PS51384">
    <property type="entry name" value="FAD_FR"/>
    <property type="match status" value="1"/>
</dbReference>
<dbReference type="Pfam" id="PF01794">
    <property type="entry name" value="Ferric_reduct"/>
    <property type="match status" value="1"/>
</dbReference>
<keyword evidence="6 11" id="KW-1133">Transmembrane helix</keyword>
<dbReference type="InterPro" id="IPR013130">
    <property type="entry name" value="Fe3_Rdtase_TM_dom"/>
</dbReference>
<dbReference type="GO" id="GO:0006879">
    <property type="term" value="P:intracellular iron ion homeostasis"/>
    <property type="evidence" value="ECO:0007669"/>
    <property type="project" value="TreeGrafter"/>
</dbReference>
<dbReference type="GO" id="GO:0015677">
    <property type="term" value="P:copper ion import"/>
    <property type="evidence" value="ECO:0007669"/>
    <property type="project" value="TreeGrafter"/>
</dbReference>
<organism evidence="13 14">
    <name type="scientific">Exophiala bonariae</name>
    <dbReference type="NCBI Taxonomy" id="1690606"/>
    <lineage>
        <taxon>Eukaryota</taxon>
        <taxon>Fungi</taxon>
        <taxon>Dikarya</taxon>
        <taxon>Ascomycota</taxon>
        <taxon>Pezizomycotina</taxon>
        <taxon>Eurotiomycetes</taxon>
        <taxon>Chaetothyriomycetidae</taxon>
        <taxon>Chaetothyriales</taxon>
        <taxon>Herpotrichiellaceae</taxon>
        <taxon>Exophiala</taxon>
    </lineage>
</organism>
<dbReference type="CDD" id="cd06186">
    <property type="entry name" value="NOX_Duox_like_FAD_NADP"/>
    <property type="match status" value="1"/>
</dbReference>
<dbReference type="SUPFAM" id="SSF63380">
    <property type="entry name" value="Riboflavin synthase domain-like"/>
    <property type="match status" value="1"/>
</dbReference>
<feature type="transmembrane region" description="Helical" evidence="11">
    <location>
        <begin position="104"/>
        <end position="123"/>
    </location>
</feature>
<keyword evidence="14" id="KW-1185">Reference proteome</keyword>
<dbReference type="InterPro" id="IPR051410">
    <property type="entry name" value="Ferric/Cupric_Reductase"/>
</dbReference>
<evidence type="ECO:0000256" key="2">
    <source>
        <dbReference type="ARBA" id="ARBA00012668"/>
    </source>
</evidence>
<dbReference type="Gene3D" id="2.40.30.10">
    <property type="entry name" value="Translation factors"/>
    <property type="match status" value="1"/>
</dbReference>
<dbReference type="EMBL" id="JAVRRD010000025">
    <property type="protein sequence ID" value="KAK5047498.1"/>
    <property type="molecule type" value="Genomic_DNA"/>
</dbReference>
<evidence type="ECO:0000256" key="1">
    <source>
        <dbReference type="ARBA" id="ARBA00004651"/>
    </source>
</evidence>
<evidence type="ECO:0000256" key="3">
    <source>
        <dbReference type="ARBA" id="ARBA00022448"/>
    </source>
</evidence>
<evidence type="ECO:0000256" key="11">
    <source>
        <dbReference type="SAM" id="Phobius"/>
    </source>
</evidence>
<dbReference type="Gene3D" id="3.40.50.80">
    <property type="entry name" value="Nucleotide-binding domain of ferredoxin-NADP reductase (FNR) module"/>
    <property type="match status" value="1"/>
</dbReference>
<evidence type="ECO:0000313" key="14">
    <source>
        <dbReference type="Proteomes" id="UP001358417"/>
    </source>
</evidence>
<dbReference type="PANTHER" id="PTHR32361:SF9">
    <property type="entry name" value="FERRIC REDUCTASE TRANSMEMBRANE COMPONENT 3-RELATED"/>
    <property type="match status" value="1"/>
</dbReference>
<protein>
    <recommendedName>
        <fullName evidence="2">ferric-chelate reductase (NADPH)</fullName>
        <ecNumber evidence="2">1.16.1.9</ecNumber>
    </recommendedName>
</protein>
<keyword evidence="5 11" id="KW-0812">Transmembrane</keyword>
<dbReference type="Proteomes" id="UP001358417">
    <property type="component" value="Unassembled WGS sequence"/>
</dbReference>
<dbReference type="InterPro" id="IPR017927">
    <property type="entry name" value="FAD-bd_FR_type"/>
</dbReference>
<feature type="domain" description="FAD-binding FR-type" evidence="12">
    <location>
        <begin position="185"/>
        <end position="290"/>
    </location>
</feature>
<evidence type="ECO:0000313" key="13">
    <source>
        <dbReference type="EMBL" id="KAK5047498.1"/>
    </source>
</evidence>
<evidence type="ECO:0000256" key="9">
    <source>
        <dbReference type="ARBA" id="ARBA00023180"/>
    </source>
</evidence>
<evidence type="ECO:0000259" key="12">
    <source>
        <dbReference type="PROSITE" id="PS51384"/>
    </source>
</evidence>
<dbReference type="GO" id="GO:0006826">
    <property type="term" value="P:iron ion transport"/>
    <property type="evidence" value="ECO:0007669"/>
    <property type="project" value="TreeGrafter"/>
</dbReference>
<dbReference type="SFLD" id="SFLDS00052">
    <property type="entry name" value="Ferric_Reductase_Domain"/>
    <property type="match status" value="1"/>
</dbReference>
<keyword evidence="3" id="KW-0813">Transport</keyword>
<comment type="caution">
    <text evidence="13">The sequence shown here is derived from an EMBL/GenBank/DDBJ whole genome shotgun (WGS) entry which is preliminary data.</text>
</comment>
<keyword evidence="9" id="KW-0325">Glycoprotein</keyword>
<dbReference type="SFLD" id="SFLDG01168">
    <property type="entry name" value="Ferric_reductase_subgroup_(FRE"/>
    <property type="match status" value="1"/>
</dbReference>
<evidence type="ECO:0000256" key="4">
    <source>
        <dbReference type="ARBA" id="ARBA00022475"/>
    </source>
</evidence>
<accession>A0AAV9N3M2</accession>
<feature type="transmembrane region" description="Helical" evidence="11">
    <location>
        <begin position="130"/>
        <end position="149"/>
    </location>
</feature>
<name>A0AAV9N3M2_9EURO</name>
<evidence type="ECO:0000256" key="10">
    <source>
        <dbReference type="ARBA" id="ARBA00048483"/>
    </source>
</evidence>
<dbReference type="Pfam" id="PF08022">
    <property type="entry name" value="FAD_binding_8"/>
    <property type="match status" value="1"/>
</dbReference>
<dbReference type="AlphaFoldDB" id="A0AAV9N3M2"/>
<dbReference type="PANTHER" id="PTHR32361">
    <property type="entry name" value="FERRIC/CUPRIC REDUCTASE TRANSMEMBRANE COMPONENT"/>
    <property type="match status" value="1"/>
</dbReference>
<evidence type="ECO:0000256" key="8">
    <source>
        <dbReference type="ARBA" id="ARBA00023136"/>
    </source>
</evidence>
<dbReference type="InterPro" id="IPR013112">
    <property type="entry name" value="FAD-bd_8"/>
</dbReference>
<reference evidence="13 14" key="1">
    <citation type="submission" date="2023-08" db="EMBL/GenBank/DDBJ databases">
        <title>Black Yeasts Isolated from many extreme environments.</title>
        <authorList>
            <person name="Coleine C."/>
            <person name="Stajich J.E."/>
            <person name="Selbmann L."/>
        </authorList>
    </citation>
    <scope>NUCLEOTIDE SEQUENCE [LARGE SCALE GENOMIC DNA]</scope>
    <source>
        <strain evidence="13 14">CCFEE 5792</strain>
    </source>
</reference>
<keyword evidence="8 11" id="KW-0472">Membrane</keyword>
<dbReference type="GO" id="GO:0052851">
    <property type="term" value="F:ferric-chelate reductase (NADPH) activity"/>
    <property type="evidence" value="ECO:0007669"/>
    <property type="project" value="UniProtKB-EC"/>
</dbReference>
<dbReference type="EC" id="1.16.1.9" evidence="2"/>
<dbReference type="InterPro" id="IPR017938">
    <property type="entry name" value="Riboflavin_synthase-like_b-brl"/>
</dbReference>
<comment type="catalytic activity">
    <reaction evidence="10">
        <text>2 a Fe(II)-siderophore + NADP(+) + H(+) = 2 a Fe(III)-siderophore + NADPH</text>
        <dbReference type="Rhea" id="RHEA:28795"/>
        <dbReference type="Rhea" id="RHEA-COMP:11342"/>
        <dbReference type="Rhea" id="RHEA-COMP:11344"/>
        <dbReference type="ChEBI" id="CHEBI:15378"/>
        <dbReference type="ChEBI" id="CHEBI:29033"/>
        <dbReference type="ChEBI" id="CHEBI:29034"/>
        <dbReference type="ChEBI" id="CHEBI:57783"/>
        <dbReference type="ChEBI" id="CHEBI:58349"/>
        <dbReference type="EC" id="1.16.1.9"/>
    </reaction>
</comment>
<comment type="subcellular location">
    <subcellularLocation>
        <location evidence="1">Cell membrane</location>
        <topology evidence="1">Multi-pass membrane protein</topology>
    </subcellularLocation>
</comment>
<dbReference type="InterPro" id="IPR039261">
    <property type="entry name" value="FNR_nucleotide-bd"/>
</dbReference>
<evidence type="ECO:0000256" key="5">
    <source>
        <dbReference type="ARBA" id="ARBA00022692"/>
    </source>
</evidence>
<proteinExistence type="predicted"/>
<dbReference type="RefSeq" id="XP_064703042.1">
    <property type="nucleotide sequence ID" value="XM_064850155.1"/>
</dbReference>
<dbReference type="GO" id="GO:0005886">
    <property type="term" value="C:plasma membrane"/>
    <property type="evidence" value="ECO:0007669"/>
    <property type="project" value="UniProtKB-SubCell"/>
</dbReference>
<evidence type="ECO:0000256" key="6">
    <source>
        <dbReference type="ARBA" id="ARBA00022989"/>
    </source>
</evidence>
<keyword evidence="7" id="KW-0406">Ion transport</keyword>
<sequence>MALMWTNVIFESNSDLYKIKWEVLAFRAGWVLTVQLPLLYATALKVNPITILTGISYERINWLHRWIARFMVITLFLHAFFFLYEWGLTNSIMSQFRVLPMALWGLSAWGTMILMVLGGWRYIRSRFYEAWIISHILSAYVALALTYTHTRCTTYFVFISLALLLFDATGRTILWLRNNVCYPIASGSESKLGHIAHLQALDEEYVKVELRNTSLRWKPGQHIMLQAPQVSFSQSHPFTISSLCDGQRKAVLVIKKHAGFTHRLGARVSKNATRPLQVYVSGPFGNAPSLATEDTVVFISTGNRASYTYALLLDLLSSSKITQTIHFHHIVRNRRILSFFQDQIDDSARAATQVGVQLLFNFHITSAVHHHAEESDADTSLTLFDIGEGSSTGSSRAQSIELAKFRPSGSSLMLSQAEKEPPDIGDQYQTQEPFHHGTEEEAATLLGVEKAHALDEEGRISNGPEFVKYKYCDGRQSADVMLRPAVVDAVGDVAVVGAVPSQLAAEMSQVVSRMSKELGLASGKSSVRSLRLWLESYG</sequence>
<evidence type="ECO:0000256" key="7">
    <source>
        <dbReference type="ARBA" id="ARBA00023065"/>
    </source>
</evidence>
<keyword evidence="4" id="KW-1003">Cell membrane</keyword>